<accession>A0A6J7D580</accession>
<protein>
    <submittedName>
        <fullName evidence="1">Unannotated protein</fullName>
    </submittedName>
</protein>
<dbReference type="AlphaFoldDB" id="A0A6J7D580"/>
<evidence type="ECO:0000313" key="1">
    <source>
        <dbReference type="EMBL" id="CAB4864195.1"/>
    </source>
</evidence>
<name>A0A6J7D580_9ZZZZ</name>
<reference evidence="1" key="1">
    <citation type="submission" date="2020-05" db="EMBL/GenBank/DDBJ databases">
        <authorList>
            <person name="Chiriac C."/>
            <person name="Salcher M."/>
            <person name="Ghai R."/>
            <person name="Kavagutti S V."/>
        </authorList>
    </citation>
    <scope>NUCLEOTIDE SEQUENCE</scope>
</reference>
<sequence>MSSYPAASARDTARAYAIRPRDVLLLVPAIALGLLLLAVHQADRTSSPLSSMLNSNALASLVPNALGAGGHAAP</sequence>
<organism evidence="1">
    <name type="scientific">freshwater metagenome</name>
    <dbReference type="NCBI Taxonomy" id="449393"/>
    <lineage>
        <taxon>unclassified sequences</taxon>
        <taxon>metagenomes</taxon>
        <taxon>ecological metagenomes</taxon>
    </lineage>
</organism>
<proteinExistence type="predicted"/>
<dbReference type="EMBL" id="CAFBLM010000012">
    <property type="protein sequence ID" value="CAB4864195.1"/>
    <property type="molecule type" value="Genomic_DNA"/>
</dbReference>
<gene>
    <name evidence="1" type="ORF">UFOPK3401_00424</name>
</gene>